<dbReference type="AlphaFoldDB" id="A0A8E0RKZ6"/>
<feature type="compositionally biased region" description="Acidic residues" evidence="1">
    <location>
        <begin position="173"/>
        <end position="183"/>
    </location>
</feature>
<keyword evidence="2" id="KW-1133">Transmembrane helix</keyword>
<feature type="transmembrane region" description="Helical" evidence="2">
    <location>
        <begin position="86"/>
        <end position="109"/>
    </location>
</feature>
<feature type="compositionally biased region" description="Polar residues" evidence="1">
    <location>
        <begin position="192"/>
        <end position="203"/>
    </location>
</feature>
<feature type="region of interest" description="Disordered" evidence="1">
    <location>
        <begin position="167"/>
        <end position="228"/>
    </location>
</feature>
<accession>A0A8E0RKZ6</accession>
<feature type="transmembrane region" description="Helical" evidence="2">
    <location>
        <begin position="47"/>
        <end position="66"/>
    </location>
</feature>
<reference evidence="3" key="1">
    <citation type="submission" date="2019-05" db="EMBL/GenBank/DDBJ databases">
        <title>Annotation for the trematode Fasciolopsis buski.</title>
        <authorList>
            <person name="Choi Y.-J."/>
        </authorList>
    </citation>
    <scope>NUCLEOTIDE SEQUENCE</scope>
    <source>
        <strain evidence="3">HT</strain>
        <tissue evidence="3">Whole worm</tissue>
    </source>
</reference>
<evidence type="ECO:0000256" key="2">
    <source>
        <dbReference type="SAM" id="Phobius"/>
    </source>
</evidence>
<organism evidence="3 4">
    <name type="scientific">Fasciolopsis buskii</name>
    <dbReference type="NCBI Taxonomy" id="27845"/>
    <lineage>
        <taxon>Eukaryota</taxon>
        <taxon>Metazoa</taxon>
        <taxon>Spiralia</taxon>
        <taxon>Lophotrochozoa</taxon>
        <taxon>Platyhelminthes</taxon>
        <taxon>Trematoda</taxon>
        <taxon>Digenea</taxon>
        <taxon>Plagiorchiida</taxon>
        <taxon>Echinostomata</taxon>
        <taxon>Echinostomatoidea</taxon>
        <taxon>Fasciolidae</taxon>
        <taxon>Fasciolopsis</taxon>
    </lineage>
</organism>
<feature type="region of interest" description="Disordered" evidence="1">
    <location>
        <begin position="128"/>
        <end position="148"/>
    </location>
</feature>
<dbReference type="EMBL" id="LUCM01009964">
    <property type="protein sequence ID" value="KAA0186090.1"/>
    <property type="molecule type" value="Genomic_DNA"/>
</dbReference>
<keyword evidence="4" id="KW-1185">Reference proteome</keyword>
<evidence type="ECO:0000313" key="3">
    <source>
        <dbReference type="EMBL" id="KAA0186090.1"/>
    </source>
</evidence>
<dbReference type="Proteomes" id="UP000728185">
    <property type="component" value="Unassembled WGS sequence"/>
</dbReference>
<protein>
    <submittedName>
        <fullName evidence="3">Claudin protein septate junction protein</fullName>
    </submittedName>
</protein>
<feature type="transmembrane region" description="Helical" evidence="2">
    <location>
        <begin position="6"/>
        <end position="27"/>
    </location>
</feature>
<comment type="caution">
    <text evidence="3">The sequence shown here is derived from an EMBL/GenBank/DDBJ whole genome shotgun (WGS) entry which is preliminary data.</text>
</comment>
<gene>
    <name evidence="3" type="ORF">FBUS_05804</name>
</gene>
<keyword evidence="2" id="KW-0472">Membrane</keyword>
<feature type="non-terminal residue" evidence="3">
    <location>
        <position position="228"/>
    </location>
</feature>
<keyword evidence="2" id="KW-0812">Transmembrane</keyword>
<dbReference type="OrthoDB" id="6140671at2759"/>
<evidence type="ECO:0000313" key="4">
    <source>
        <dbReference type="Proteomes" id="UP000728185"/>
    </source>
</evidence>
<name>A0A8E0RKZ6_9TREM</name>
<dbReference type="PANTHER" id="PTHR21284">
    <property type="entry name" value="EG:80H7.2 PROTEIN"/>
    <property type="match status" value="1"/>
</dbReference>
<evidence type="ECO:0000256" key="1">
    <source>
        <dbReference type="SAM" id="MobiDB-lite"/>
    </source>
</evidence>
<proteinExistence type="predicted"/>
<sequence length="228" mass="25612">PPSVWFYAIQVLSSCGILVHSLVLFVVLCQTNNSIKRDNLPVARFNLVGHFFVCITLAASLVAFAIARYDSTWMPFPQYNVLSWSYAVAVLSFALTLASFLLGFVRYMYLDAVLDEYRAALLRQQADMGVSSPPQKDRPTLPAYEPGQPSKMGFGADERYIQPNLYPTGRDQDDQDMLDEEIANGDFDGVNSERSPNEDSNFNGLDPRFSGGSVYSDEHRPMLHYQRS</sequence>
<dbReference type="PANTHER" id="PTHR21284:SF12">
    <property type="entry name" value="EG:80H7.2 PROTEIN"/>
    <property type="match status" value="1"/>
</dbReference>